<dbReference type="Proteomes" id="UP000265562">
    <property type="component" value="Chromosome"/>
</dbReference>
<dbReference type="EC" id="2.7.1.156" evidence="8"/>
<dbReference type="InterPro" id="IPR027417">
    <property type="entry name" value="P-loop_NTPase"/>
</dbReference>
<dbReference type="GO" id="GO:0008820">
    <property type="term" value="F:cobinamide phosphate guanylyltransferase activity"/>
    <property type="evidence" value="ECO:0007669"/>
    <property type="project" value="UniProtKB-EC"/>
</dbReference>
<dbReference type="OrthoDB" id="9799422at2"/>
<protein>
    <recommendedName>
        <fullName evidence="16">Adenosylcobinamide kinase</fullName>
        <ecNumber evidence="8">2.7.1.156</ecNumber>
        <ecNumber evidence="9">2.7.7.62</ecNumber>
    </recommendedName>
    <alternativeName>
        <fullName evidence="17">Adenosylcobinamide-phosphate guanylyltransferase</fullName>
    </alternativeName>
</protein>
<dbReference type="GO" id="GO:0009236">
    <property type="term" value="P:cobalamin biosynthetic process"/>
    <property type="evidence" value="ECO:0007669"/>
    <property type="project" value="UniProtKB-UniPathway"/>
</dbReference>
<dbReference type="GO" id="GO:0043752">
    <property type="term" value="F:adenosylcobinamide kinase activity"/>
    <property type="evidence" value="ECO:0007669"/>
    <property type="project" value="UniProtKB-EC"/>
</dbReference>
<evidence type="ECO:0000256" key="5">
    <source>
        <dbReference type="ARBA" id="ARBA00004692"/>
    </source>
</evidence>
<dbReference type="AlphaFoldDB" id="A0A385PZH1"/>
<evidence type="ECO:0000313" key="18">
    <source>
        <dbReference type="EMBL" id="AYA99571.1"/>
    </source>
</evidence>
<evidence type="ECO:0000256" key="13">
    <source>
        <dbReference type="ARBA" id="ARBA00022777"/>
    </source>
</evidence>
<dbReference type="InterPro" id="IPR003203">
    <property type="entry name" value="CobU/CobP"/>
</dbReference>
<evidence type="ECO:0000256" key="4">
    <source>
        <dbReference type="ARBA" id="ARBA00003889"/>
    </source>
</evidence>
<evidence type="ECO:0000256" key="7">
    <source>
        <dbReference type="ARBA" id="ARBA00007490"/>
    </source>
</evidence>
<keyword evidence="11 18" id="KW-0808">Transferase</keyword>
<evidence type="ECO:0000256" key="1">
    <source>
        <dbReference type="ARBA" id="ARBA00000312"/>
    </source>
</evidence>
<evidence type="ECO:0000256" key="2">
    <source>
        <dbReference type="ARBA" id="ARBA00000711"/>
    </source>
</evidence>
<keyword evidence="12" id="KW-0547">Nucleotide-binding</keyword>
<dbReference type="Gene3D" id="3.40.50.300">
    <property type="entry name" value="P-loop containing nucleotide triphosphate hydrolases"/>
    <property type="match status" value="1"/>
</dbReference>
<name>A0A385PZH1_9FIRM</name>
<evidence type="ECO:0000256" key="15">
    <source>
        <dbReference type="ARBA" id="ARBA00023134"/>
    </source>
</evidence>
<dbReference type="EMBL" id="CP032364">
    <property type="protein sequence ID" value="AYA99571.1"/>
    <property type="molecule type" value="Genomic_DNA"/>
</dbReference>
<evidence type="ECO:0000313" key="19">
    <source>
        <dbReference type="Proteomes" id="UP000265562"/>
    </source>
</evidence>
<comment type="function">
    <text evidence="4">Catalyzes ATP-dependent phosphorylation of adenosylcobinamide and addition of GMP to adenosylcobinamide phosphate.</text>
</comment>
<keyword evidence="13" id="KW-0418">Kinase</keyword>
<keyword evidence="15" id="KW-0342">GTP-binding</keyword>
<keyword evidence="14" id="KW-0067">ATP-binding</keyword>
<keyword evidence="19" id="KW-1185">Reference proteome</keyword>
<comment type="pathway">
    <text evidence="5">Cofactor biosynthesis; adenosylcobalamin biosynthesis; adenosylcobalamin from cob(II)yrinate a,c-diamide: step 6/7.</text>
</comment>
<evidence type="ECO:0000256" key="6">
    <source>
        <dbReference type="ARBA" id="ARBA00005159"/>
    </source>
</evidence>
<dbReference type="PANTHER" id="PTHR34848">
    <property type="match status" value="1"/>
</dbReference>
<proteinExistence type="inferred from homology"/>
<comment type="catalytic activity">
    <reaction evidence="1">
        <text>adenosylcob(III)inamide + ATP = adenosylcob(III)inamide phosphate + ADP + H(+)</text>
        <dbReference type="Rhea" id="RHEA:15769"/>
        <dbReference type="ChEBI" id="CHEBI:2480"/>
        <dbReference type="ChEBI" id="CHEBI:15378"/>
        <dbReference type="ChEBI" id="CHEBI:30616"/>
        <dbReference type="ChEBI" id="CHEBI:58502"/>
        <dbReference type="ChEBI" id="CHEBI:456216"/>
        <dbReference type="EC" id="2.7.1.156"/>
    </reaction>
</comment>
<dbReference type="PANTHER" id="PTHR34848:SF1">
    <property type="entry name" value="BIFUNCTIONAL ADENOSYLCOBALAMIN BIOSYNTHESIS PROTEIN COBU"/>
    <property type="match status" value="1"/>
</dbReference>
<evidence type="ECO:0000256" key="11">
    <source>
        <dbReference type="ARBA" id="ARBA00022679"/>
    </source>
</evidence>
<evidence type="ECO:0000256" key="16">
    <source>
        <dbReference type="ARBA" id="ARBA00029570"/>
    </source>
</evidence>
<evidence type="ECO:0000256" key="12">
    <source>
        <dbReference type="ARBA" id="ARBA00022741"/>
    </source>
</evidence>
<evidence type="ECO:0000256" key="17">
    <source>
        <dbReference type="ARBA" id="ARBA00030571"/>
    </source>
</evidence>
<dbReference type="Pfam" id="PF02283">
    <property type="entry name" value="CobU"/>
    <property type="match status" value="1"/>
</dbReference>
<evidence type="ECO:0000256" key="9">
    <source>
        <dbReference type="ARBA" id="ARBA00012523"/>
    </source>
</evidence>
<dbReference type="KEGG" id="lua:D4A81_06260"/>
<comment type="similarity">
    <text evidence="7">Belongs to the CobU/CobP family.</text>
</comment>
<comment type="pathway">
    <text evidence="6">Cofactor biosynthesis; adenosylcobalamin biosynthesis; adenosylcobalamin from cob(II)yrinate a,c-diamide: step 5/7.</text>
</comment>
<dbReference type="UniPathway" id="UPA00148">
    <property type="reaction ID" value="UER00236"/>
</dbReference>
<comment type="catalytic activity">
    <reaction evidence="3">
        <text>adenosylcob(III)inamide + GTP = adenosylcob(III)inamide phosphate + GDP + H(+)</text>
        <dbReference type="Rhea" id="RHEA:15765"/>
        <dbReference type="ChEBI" id="CHEBI:2480"/>
        <dbReference type="ChEBI" id="CHEBI:15378"/>
        <dbReference type="ChEBI" id="CHEBI:37565"/>
        <dbReference type="ChEBI" id="CHEBI:58189"/>
        <dbReference type="ChEBI" id="CHEBI:58502"/>
        <dbReference type="EC" id="2.7.1.156"/>
    </reaction>
</comment>
<keyword evidence="18" id="KW-0548">Nucleotidyltransferase</keyword>
<evidence type="ECO:0000256" key="14">
    <source>
        <dbReference type="ARBA" id="ARBA00022840"/>
    </source>
</evidence>
<accession>A0A385PZH1</accession>
<dbReference type="SUPFAM" id="SSF52540">
    <property type="entry name" value="P-loop containing nucleoside triphosphate hydrolases"/>
    <property type="match status" value="1"/>
</dbReference>
<dbReference type="RefSeq" id="WP_111524869.1">
    <property type="nucleotide sequence ID" value="NZ_CP032364.1"/>
</dbReference>
<comment type="catalytic activity">
    <reaction evidence="2">
        <text>adenosylcob(III)inamide phosphate + GTP + H(+) = adenosylcob(III)inamide-GDP + diphosphate</text>
        <dbReference type="Rhea" id="RHEA:22712"/>
        <dbReference type="ChEBI" id="CHEBI:15378"/>
        <dbReference type="ChEBI" id="CHEBI:33019"/>
        <dbReference type="ChEBI" id="CHEBI:37565"/>
        <dbReference type="ChEBI" id="CHEBI:58502"/>
        <dbReference type="ChEBI" id="CHEBI:60487"/>
        <dbReference type="EC" id="2.7.7.62"/>
    </reaction>
</comment>
<keyword evidence="10" id="KW-0169">Cobalamin biosynthesis</keyword>
<evidence type="ECO:0000256" key="3">
    <source>
        <dbReference type="ARBA" id="ARBA00001522"/>
    </source>
</evidence>
<organism evidence="18 19">
    <name type="scientific">Lachnoanaerobaculum umeaense</name>
    <dbReference type="NCBI Taxonomy" id="617123"/>
    <lineage>
        <taxon>Bacteria</taxon>
        <taxon>Bacillati</taxon>
        <taxon>Bacillota</taxon>
        <taxon>Clostridia</taxon>
        <taxon>Lachnospirales</taxon>
        <taxon>Lachnospiraceae</taxon>
        <taxon>Lachnoanaerobaculum</taxon>
    </lineage>
</organism>
<dbReference type="EC" id="2.7.7.62" evidence="9"/>
<dbReference type="GO" id="GO:0005524">
    <property type="term" value="F:ATP binding"/>
    <property type="evidence" value="ECO:0007669"/>
    <property type="project" value="UniProtKB-KW"/>
</dbReference>
<reference evidence="18 19" key="1">
    <citation type="submission" date="2018-09" db="EMBL/GenBank/DDBJ databases">
        <title>Genome sequencing of Lachnoanaerobaculum umeaense DSM 23576.</title>
        <authorList>
            <person name="Kook J.-K."/>
            <person name="Park S.-N."/>
            <person name="Lim Y.K."/>
        </authorList>
    </citation>
    <scope>NUCLEOTIDE SEQUENCE [LARGE SCALE GENOMIC DNA]</scope>
    <source>
        <strain evidence="19">DSM 23576 \ CCUG 58757</strain>
    </source>
</reference>
<evidence type="ECO:0000256" key="10">
    <source>
        <dbReference type="ARBA" id="ARBA00022573"/>
    </source>
</evidence>
<sequence length="174" mass="20164">MIVYIYGGVASGKSKYAEEIISKSFNNKIYLATMENIGNVASKRIEKHLLQRADKNFTTVEEPRNLQHLNVSLNNNILLEDLTNLLSNNIFDKYGMKSDFKEITEKIFSDIIELENRCNSVFIVGNDIFSTKRNQSKELDIFIDCLFYLHKKIIEVSDRVVEVVYGLPYNRKLK</sequence>
<evidence type="ECO:0000256" key="8">
    <source>
        <dbReference type="ARBA" id="ARBA00012016"/>
    </source>
</evidence>
<gene>
    <name evidence="18" type="ORF">D4A81_06260</name>
</gene>
<dbReference type="GO" id="GO:0005525">
    <property type="term" value="F:GTP binding"/>
    <property type="evidence" value="ECO:0007669"/>
    <property type="project" value="UniProtKB-KW"/>
</dbReference>